<dbReference type="EMBL" id="LTAN01000009">
    <property type="protein sequence ID" value="OBR03791.1"/>
    <property type="molecule type" value="Genomic_DNA"/>
</dbReference>
<accession>A0A1B7XVL2</accession>
<comment type="caution">
    <text evidence="2">The sequence shown here is derived from an EMBL/GenBank/DDBJ whole genome shotgun (WGS) entry which is preliminary data.</text>
</comment>
<evidence type="ECO:0000256" key="1">
    <source>
        <dbReference type="SAM" id="MobiDB-lite"/>
    </source>
</evidence>
<dbReference type="VEuPathDB" id="FungiDB:CH63R_12918"/>
<protein>
    <submittedName>
        <fullName evidence="2">Uncharacterized protein</fullName>
    </submittedName>
</protein>
<sequence>MPLATKRWRRPTDPCTIIIITTTTAHNGGVADAGWLKNGAKKFERLLRQGEVRPRGLLEDTEKTGKRGGATSSAQIPQ</sequence>
<reference evidence="3" key="1">
    <citation type="journal article" date="2017" name="BMC Genomics">
        <title>Gapless genome assembly of Colletotrichum higginsianum reveals chromosome structure and association of transposable elements with secondary metabolite gene clusters.</title>
        <authorList>
            <person name="Dallery J.-F."/>
            <person name="Lapalu N."/>
            <person name="Zampounis A."/>
            <person name="Pigne S."/>
            <person name="Luyten I."/>
            <person name="Amselem J."/>
            <person name="Wittenberg A.H.J."/>
            <person name="Zhou S."/>
            <person name="de Queiroz M.V."/>
            <person name="Robin G.P."/>
            <person name="Auger A."/>
            <person name="Hainaut M."/>
            <person name="Henrissat B."/>
            <person name="Kim K.-T."/>
            <person name="Lee Y.-H."/>
            <person name="Lespinet O."/>
            <person name="Schwartz D.C."/>
            <person name="Thon M.R."/>
            <person name="O'Connell R.J."/>
        </authorList>
    </citation>
    <scope>NUCLEOTIDE SEQUENCE [LARGE SCALE GENOMIC DNA]</scope>
    <source>
        <strain evidence="3">IMI 349063</strain>
    </source>
</reference>
<keyword evidence="3" id="KW-1185">Reference proteome</keyword>
<gene>
    <name evidence="2" type="ORF">CH63R_12918</name>
</gene>
<dbReference type="RefSeq" id="XP_018152309.1">
    <property type="nucleotide sequence ID" value="XM_018307892.1"/>
</dbReference>
<organism evidence="2 3">
    <name type="scientific">Colletotrichum higginsianum (strain IMI 349063)</name>
    <name type="common">Crucifer anthracnose fungus</name>
    <dbReference type="NCBI Taxonomy" id="759273"/>
    <lineage>
        <taxon>Eukaryota</taxon>
        <taxon>Fungi</taxon>
        <taxon>Dikarya</taxon>
        <taxon>Ascomycota</taxon>
        <taxon>Pezizomycotina</taxon>
        <taxon>Sordariomycetes</taxon>
        <taxon>Hypocreomycetidae</taxon>
        <taxon>Glomerellales</taxon>
        <taxon>Glomerellaceae</taxon>
        <taxon>Colletotrichum</taxon>
        <taxon>Colletotrichum destructivum species complex</taxon>
    </lineage>
</organism>
<evidence type="ECO:0000313" key="3">
    <source>
        <dbReference type="Proteomes" id="UP000092177"/>
    </source>
</evidence>
<dbReference type="AlphaFoldDB" id="A0A1B7XVL2"/>
<proteinExistence type="predicted"/>
<feature type="region of interest" description="Disordered" evidence="1">
    <location>
        <begin position="51"/>
        <end position="78"/>
    </location>
</feature>
<dbReference type="GeneID" id="28871999"/>
<dbReference type="Proteomes" id="UP000092177">
    <property type="component" value="Chromosome 9"/>
</dbReference>
<dbReference type="KEGG" id="chig:CH63R_12918"/>
<name>A0A1B7XVL2_COLHI</name>
<evidence type="ECO:0000313" key="2">
    <source>
        <dbReference type="EMBL" id="OBR03791.1"/>
    </source>
</evidence>
<feature type="compositionally biased region" description="Basic and acidic residues" evidence="1">
    <location>
        <begin position="51"/>
        <end position="65"/>
    </location>
</feature>